<evidence type="ECO:0000256" key="1">
    <source>
        <dbReference type="SAM" id="Phobius"/>
    </source>
</evidence>
<accession>A0ABQ3L2W8</accession>
<protein>
    <submittedName>
        <fullName evidence="2">Uncharacterized protein</fullName>
    </submittedName>
</protein>
<proteinExistence type="predicted"/>
<evidence type="ECO:0000313" key="3">
    <source>
        <dbReference type="Proteomes" id="UP000659697"/>
    </source>
</evidence>
<organism evidence="2 3">
    <name type="scientific">Alishewanella longhuensis</name>
    <dbReference type="NCBI Taxonomy" id="1091037"/>
    <lineage>
        <taxon>Bacteria</taxon>
        <taxon>Pseudomonadati</taxon>
        <taxon>Pseudomonadota</taxon>
        <taxon>Gammaproteobacteria</taxon>
        <taxon>Alteromonadales</taxon>
        <taxon>Alteromonadaceae</taxon>
        <taxon>Alishewanella</taxon>
    </lineage>
</organism>
<comment type="caution">
    <text evidence="2">The sequence shown here is derived from an EMBL/GenBank/DDBJ whole genome shotgun (WGS) entry which is preliminary data.</text>
</comment>
<dbReference type="Proteomes" id="UP000659697">
    <property type="component" value="Unassembled WGS sequence"/>
</dbReference>
<sequence>MSMTTVSLIIAFFAFMAIGMTLLAAYFAALYKEEQRKNRALELIQRKSKKEKKNAKRL</sequence>
<keyword evidence="3" id="KW-1185">Reference proteome</keyword>
<feature type="transmembrane region" description="Helical" evidence="1">
    <location>
        <begin position="6"/>
        <end position="31"/>
    </location>
</feature>
<keyword evidence="1" id="KW-0812">Transmembrane</keyword>
<gene>
    <name evidence="2" type="ORF">GCM10010919_33210</name>
</gene>
<name>A0ABQ3L2W8_9ALTE</name>
<keyword evidence="1" id="KW-0472">Membrane</keyword>
<dbReference type="RefSeq" id="WP_189434168.1">
    <property type="nucleotide sequence ID" value="NZ_BNAO01000011.1"/>
</dbReference>
<evidence type="ECO:0000313" key="2">
    <source>
        <dbReference type="EMBL" id="GHG77502.1"/>
    </source>
</evidence>
<keyword evidence="1" id="KW-1133">Transmembrane helix</keyword>
<dbReference type="EMBL" id="BNAO01000011">
    <property type="protein sequence ID" value="GHG77502.1"/>
    <property type="molecule type" value="Genomic_DNA"/>
</dbReference>
<reference evidence="3" key="1">
    <citation type="journal article" date="2019" name="Int. J. Syst. Evol. Microbiol.">
        <title>The Global Catalogue of Microorganisms (GCM) 10K type strain sequencing project: providing services to taxonomists for standard genome sequencing and annotation.</title>
        <authorList>
            <consortium name="The Broad Institute Genomics Platform"/>
            <consortium name="The Broad Institute Genome Sequencing Center for Infectious Disease"/>
            <person name="Wu L."/>
            <person name="Ma J."/>
        </authorList>
    </citation>
    <scope>NUCLEOTIDE SEQUENCE [LARGE SCALE GENOMIC DNA]</scope>
    <source>
        <strain evidence="3">CGMCC 1.7003</strain>
    </source>
</reference>